<organism evidence="2 3">
    <name type="scientific">Merluccius polli</name>
    <name type="common">Benguela hake</name>
    <name type="synonym">Merluccius cadenati</name>
    <dbReference type="NCBI Taxonomy" id="89951"/>
    <lineage>
        <taxon>Eukaryota</taxon>
        <taxon>Metazoa</taxon>
        <taxon>Chordata</taxon>
        <taxon>Craniata</taxon>
        <taxon>Vertebrata</taxon>
        <taxon>Euteleostomi</taxon>
        <taxon>Actinopterygii</taxon>
        <taxon>Neopterygii</taxon>
        <taxon>Teleostei</taxon>
        <taxon>Neoteleostei</taxon>
        <taxon>Acanthomorphata</taxon>
        <taxon>Zeiogadaria</taxon>
        <taxon>Gadariae</taxon>
        <taxon>Gadiformes</taxon>
        <taxon>Gadoidei</taxon>
        <taxon>Merlucciidae</taxon>
        <taxon>Merluccius</taxon>
    </lineage>
</organism>
<evidence type="ECO:0000313" key="3">
    <source>
        <dbReference type="Proteomes" id="UP001174136"/>
    </source>
</evidence>
<gene>
    <name evidence="2" type="primary">PLCXD1_0</name>
    <name evidence="2" type="ORF">N1851_014526</name>
</gene>
<dbReference type="CDD" id="cd08616">
    <property type="entry name" value="PI-PLCXD1c"/>
    <property type="match status" value="1"/>
</dbReference>
<evidence type="ECO:0000313" key="2">
    <source>
        <dbReference type="EMBL" id="KAK0146177.1"/>
    </source>
</evidence>
<dbReference type="PROSITE" id="PS50007">
    <property type="entry name" value="PIPLC_X_DOMAIN"/>
    <property type="match status" value="1"/>
</dbReference>
<reference evidence="2" key="1">
    <citation type="journal article" date="2023" name="Front. Mar. Sci.">
        <title>A new Merluccius polli reference genome to investigate the effects of global change in West African waters.</title>
        <authorList>
            <person name="Mateo J.L."/>
            <person name="Blanco-Fernandez C."/>
            <person name="Garcia-Vazquez E."/>
            <person name="Machado-Schiaffino G."/>
        </authorList>
    </citation>
    <scope>NUCLEOTIDE SEQUENCE</scope>
    <source>
        <strain evidence="2">C29</strain>
        <tissue evidence="2">Fin</tissue>
    </source>
</reference>
<dbReference type="InterPro" id="IPR017946">
    <property type="entry name" value="PLC-like_Pdiesterase_TIM-brl"/>
</dbReference>
<comment type="caution">
    <text evidence="2">The sequence shown here is derived from an EMBL/GenBank/DDBJ whole genome shotgun (WGS) entry which is preliminary data.</text>
</comment>
<dbReference type="InterPro" id="IPR042158">
    <property type="entry name" value="PLCXD1/2/3"/>
</dbReference>
<dbReference type="PANTHER" id="PTHR13593">
    <property type="match status" value="1"/>
</dbReference>
<sequence>MAANRRSPAGVRSPPPPPPPPPHGDWMSRLPEPLWDVPLSSLAIPGSHDAMSYSLDLDSPLVPSQPPLNRLLDGLCGCITRPMILRWGTTQHKNIVDQLSMGIRYFDFRIAHKPQDSSHYLYFTHVIYTYLTVLETLVSVVSWLESHPKEVLILSCSHFEGMSGKVHESFIWSLKKLFGSKLCPRKEAVPTLRSLWSNRWQVLLSYEDQSATSHPELWPAIPYWWANQRTAQGVIKYLDWQKDMGRPDGLFVSGLNLTADMSFMALESTQSLWTLTQENWDQLRVWLQEQTPGGSPHSLNIIAGDFVGPLPLCSLVIALNQKLLLNTK</sequence>
<dbReference type="InterPro" id="IPR051057">
    <property type="entry name" value="PI-PLC_domain"/>
</dbReference>
<dbReference type="EMBL" id="JAOPHQ010002610">
    <property type="protein sequence ID" value="KAK0146177.1"/>
    <property type="molecule type" value="Genomic_DNA"/>
</dbReference>
<keyword evidence="3" id="KW-1185">Reference proteome</keyword>
<dbReference type="Gene3D" id="3.20.20.190">
    <property type="entry name" value="Phosphatidylinositol (PI) phosphodiesterase"/>
    <property type="match status" value="1"/>
</dbReference>
<accession>A0AA47MUA2</accession>
<dbReference type="GO" id="GO:0008081">
    <property type="term" value="F:phosphoric diester hydrolase activity"/>
    <property type="evidence" value="ECO:0007669"/>
    <property type="project" value="InterPro"/>
</dbReference>
<feature type="region of interest" description="Disordered" evidence="1">
    <location>
        <begin position="1"/>
        <end position="27"/>
    </location>
</feature>
<feature type="compositionally biased region" description="Pro residues" evidence="1">
    <location>
        <begin position="13"/>
        <end position="23"/>
    </location>
</feature>
<dbReference type="AlphaFoldDB" id="A0AA47MUA2"/>
<dbReference type="SUPFAM" id="SSF51695">
    <property type="entry name" value="PLC-like phosphodiesterases"/>
    <property type="match status" value="1"/>
</dbReference>
<dbReference type="GO" id="GO:0006629">
    <property type="term" value="P:lipid metabolic process"/>
    <property type="evidence" value="ECO:0007669"/>
    <property type="project" value="InterPro"/>
</dbReference>
<evidence type="ECO:0000256" key="1">
    <source>
        <dbReference type="SAM" id="MobiDB-lite"/>
    </source>
</evidence>
<dbReference type="PANTHER" id="PTHR13593:SF24">
    <property type="entry name" value="PI-PLC X DOMAIN-CONTAINING PROTEIN 1"/>
    <property type="match status" value="1"/>
</dbReference>
<dbReference type="Proteomes" id="UP001174136">
    <property type="component" value="Unassembled WGS sequence"/>
</dbReference>
<protein>
    <submittedName>
        <fullName evidence="2">PI-PLC X domain-containing protein 1</fullName>
    </submittedName>
</protein>
<name>A0AA47MUA2_MERPO</name>
<proteinExistence type="predicted"/>